<sequence>MPKSAKIASSTSHRVDPLGPRAGNVQRPARNSYNSRADDESDSFVFQVNMPETDKPSVTRLLVIPKLITFDKLHLVLQAAFGWGNCHRYTFEATKILKKGERPGWTGYGKRIIHMVEHSEYEDFARYGINGYELWKMSEHTLADIYESEEYRNRLSLQYTYDTGDNWMHELIFLGSAPPTLNAAIDIPETIKVVCLGGQGHPVAEDCGGAGGWERLKAQFSAKDGDAGLKDWYKKECANTDGKALDPYKWSIVGVNTALAHIELGL</sequence>
<feature type="region of interest" description="Disordered" evidence="1">
    <location>
        <begin position="1"/>
        <end position="38"/>
    </location>
</feature>
<proteinExistence type="predicted"/>
<dbReference type="InterPro" id="IPR012912">
    <property type="entry name" value="Plasmid_pRiA4b_Orf3-like"/>
</dbReference>
<dbReference type="InterPro" id="IPR024047">
    <property type="entry name" value="MM3350-like_sf"/>
</dbReference>
<organism evidence="3">
    <name type="scientific">Eremomyces bilateralis CBS 781.70</name>
    <dbReference type="NCBI Taxonomy" id="1392243"/>
    <lineage>
        <taxon>Eukaryota</taxon>
        <taxon>Fungi</taxon>
        <taxon>Dikarya</taxon>
        <taxon>Ascomycota</taxon>
        <taxon>Pezizomycotina</taxon>
        <taxon>Dothideomycetes</taxon>
        <taxon>Dothideomycetes incertae sedis</taxon>
        <taxon>Eremomycetales</taxon>
        <taxon>Eremomycetaceae</taxon>
        <taxon>Eremomyces</taxon>
    </lineage>
</organism>
<dbReference type="PANTHER" id="PTHR41878:SF1">
    <property type="entry name" value="TNPR PROTEIN"/>
    <property type="match status" value="1"/>
</dbReference>
<dbReference type="RefSeq" id="XP_033533018.1">
    <property type="nucleotide sequence ID" value="XM_033679752.1"/>
</dbReference>
<reference evidence="5" key="2">
    <citation type="submission" date="2020-04" db="EMBL/GenBank/DDBJ databases">
        <authorList>
            <consortium name="NCBI Genome Project"/>
        </authorList>
    </citation>
    <scope>NUCLEOTIDE SEQUENCE</scope>
    <source>
        <strain evidence="5">CBS 781.70</strain>
    </source>
</reference>
<accession>A0A6G1FZV3</accession>
<feature type="domain" description="Plasmid pRiA4b Orf3-like" evidence="2">
    <location>
        <begin position="44"/>
        <end position="235"/>
    </location>
</feature>
<dbReference type="Gene3D" id="3.10.290.30">
    <property type="entry name" value="MM3350-like"/>
    <property type="match status" value="1"/>
</dbReference>
<evidence type="ECO:0000313" key="3">
    <source>
        <dbReference type="EMBL" id="KAF1811387.1"/>
    </source>
</evidence>
<dbReference type="SUPFAM" id="SSF159941">
    <property type="entry name" value="MM3350-like"/>
    <property type="match status" value="1"/>
</dbReference>
<dbReference type="OrthoDB" id="245563at2759"/>
<dbReference type="AlphaFoldDB" id="A0A6G1FZV3"/>
<evidence type="ECO:0000313" key="4">
    <source>
        <dbReference type="Proteomes" id="UP000504638"/>
    </source>
</evidence>
<dbReference type="Proteomes" id="UP000504638">
    <property type="component" value="Unplaced"/>
</dbReference>
<protein>
    <recommendedName>
        <fullName evidence="2">Plasmid pRiA4b Orf3-like domain-containing protein</fullName>
    </recommendedName>
</protein>
<dbReference type="Pfam" id="PF07929">
    <property type="entry name" value="PRiA4_ORF3"/>
    <property type="match status" value="1"/>
</dbReference>
<reference evidence="3 5" key="1">
    <citation type="submission" date="2020-01" db="EMBL/GenBank/DDBJ databases">
        <authorList>
            <consortium name="DOE Joint Genome Institute"/>
            <person name="Haridas S."/>
            <person name="Albert R."/>
            <person name="Binder M."/>
            <person name="Bloem J."/>
            <person name="Labutti K."/>
            <person name="Salamov A."/>
            <person name="Andreopoulos B."/>
            <person name="Baker S.E."/>
            <person name="Barry K."/>
            <person name="Bills G."/>
            <person name="Bluhm B.H."/>
            <person name="Cannon C."/>
            <person name="Castanera R."/>
            <person name="Culley D.E."/>
            <person name="Daum C."/>
            <person name="Ezra D."/>
            <person name="Gonzalez J.B."/>
            <person name="Henrissat B."/>
            <person name="Kuo A."/>
            <person name="Liang C."/>
            <person name="Lipzen A."/>
            <person name="Lutzoni F."/>
            <person name="Magnuson J."/>
            <person name="Mondo S."/>
            <person name="Nolan M."/>
            <person name="Ohm R."/>
            <person name="Pangilinan J."/>
            <person name="Park H.-J."/>
            <person name="Ramirez L."/>
            <person name="Alfaro M."/>
            <person name="Sun H."/>
            <person name="Tritt A."/>
            <person name="Yoshinaga Y."/>
            <person name="Zwiers L.-H."/>
            <person name="Turgeon B.G."/>
            <person name="Goodwin S.B."/>
            <person name="Spatafora J.W."/>
            <person name="Crous P.W."/>
            <person name="Grigoriev I.V."/>
        </authorList>
    </citation>
    <scope>NUCLEOTIDE SEQUENCE</scope>
    <source>
        <strain evidence="3 5">CBS 781.70</strain>
    </source>
</reference>
<name>A0A6G1FZV3_9PEZI</name>
<gene>
    <name evidence="3 5" type="ORF">P152DRAFT_459783</name>
</gene>
<evidence type="ECO:0000256" key="1">
    <source>
        <dbReference type="SAM" id="MobiDB-lite"/>
    </source>
</evidence>
<dbReference type="PANTHER" id="PTHR41878">
    <property type="entry name" value="LEXA REPRESSOR-RELATED"/>
    <property type="match status" value="1"/>
</dbReference>
<dbReference type="EMBL" id="ML975162">
    <property type="protein sequence ID" value="KAF1811387.1"/>
    <property type="molecule type" value="Genomic_DNA"/>
</dbReference>
<reference evidence="5" key="3">
    <citation type="submission" date="2025-04" db="UniProtKB">
        <authorList>
            <consortium name="RefSeq"/>
        </authorList>
    </citation>
    <scope>IDENTIFICATION</scope>
    <source>
        <strain evidence="5">CBS 781.70</strain>
    </source>
</reference>
<evidence type="ECO:0000313" key="5">
    <source>
        <dbReference type="RefSeq" id="XP_033533018.1"/>
    </source>
</evidence>
<evidence type="ECO:0000259" key="2">
    <source>
        <dbReference type="Pfam" id="PF07929"/>
    </source>
</evidence>
<dbReference type="GeneID" id="54420322"/>
<keyword evidence="4" id="KW-1185">Reference proteome</keyword>